<dbReference type="InterPro" id="IPR036641">
    <property type="entry name" value="HPT_dom_sf"/>
</dbReference>
<keyword evidence="10" id="KW-0902">Two-component regulatory system</keyword>
<dbReference type="InterPro" id="IPR036061">
    <property type="entry name" value="CheW-like_dom_sf"/>
</dbReference>
<feature type="domain" description="Response regulatory" evidence="15">
    <location>
        <begin position="651"/>
        <end position="767"/>
    </location>
</feature>
<dbReference type="GO" id="GO:0006935">
    <property type="term" value="P:chemotaxis"/>
    <property type="evidence" value="ECO:0007669"/>
    <property type="project" value="InterPro"/>
</dbReference>
<dbReference type="InterPro" id="IPR051315">
    <property type="entry name" value="Bact_Chemotaxis_CheA"/>
</dbReference>
<comment type="caution">
    <text evidence="18">The sequence shown here is derived from an EMBL/GenBank/DDBJ whole genome shotgun (WGS) entry which is preliminary data.</text>
</comment>
<keyword evidence="9" id="KW-0067">ATP-binding</keyword>
<dbReference type="Gene3D" id="2.30.30.40">
    <property type="entry name" value="SH3 Domains"/>
    <property type="match status" value="1"/>
</dbReference>
<evidence type="ECO:0000256" key="10">
    <source>
        <dbReference type="ARBA" id="ARBA00023012"/>
    </source>
</evidence>
<protein>
    <recommendedName>
        <fullName evidence="3">Chemotaxis protein CheA</fullName>
        <ecNumber evidence="2">2.7.13.3</ecNumber>
    </recommendedName>
</protein>
<dbReference type="SMART" id="SM01231">
    <property type="entry name" value="H-kinase_dim"/>
    <property type="match status" value="1"/>
</dbReference>
<dbReference type="PANTHER" id="PTHR43395:SF10">
    <property type="entry name" value="CHEMOTAXIS PROTEIN CHEA"/>
    <property type="match status" value="1"/>
</dbReference>
<dbReference type="PROSITE" id="PS50110">
    <property type="entry name" value="RESPONSE_REGULATORY"/>
    <property type="match status" value="1"/>
</dbReference>
<dbReference type="SUPFAM" id="SSF50341">
    <property type="entry name" value="CheW-like"/>
    <property type="match status" value="1"/>
</dbReference>
<gene>
    <name evidence="18" type="ORF">CSB45_06955</name>
</gene>
<evidence type="ECO:0000313" key="19">
    <source>
        <dbReference type="Proteomes" id="UP000229740"/>
    </source>
</evidence>
<dbReference type="Pfam" id="PF01584">
    <property type="entry name" value="CheW"/>
    <property type="match status" value="1"/>
</dbReference>
<dbReference type="InterPro" id="IPR037006">
    <property type="entry name" value="CheA-like_homodim_sf"/>
</dbReference>
<dbReference type="InterPro" id="IPR004358">
    <property type="entry name" value="Sig_transdc_His_kin-like_C"/>
</dbReference>
<evidence type="ECO:0000256" key="8">
    <source>
        <dbReference type="ARBA" id="ARBA00022777"/>
    </source>
</evidence>
<dbReference type="SMART" id="SM00387">
    <property type="entry name" value="HATPase_c"/>
    <property type="match status" value="1"/>
</dbReference>
<evidence type="ECO:0000259" key="14">
    <source>
        <dbReference type="PROSITE" id="PS50109"/>
    </source>
</evidence>
<dbReference type="PANTHER" id="PTHR43395">
    <property type="entry name" value="SENSOR HISTIDINE KINASE CHEA"/>
    <property type="match status" value="1"/>
</dbReference>
<dbReference type="Pfam" id="PF01627">
    <property type="entry name" value="Hpt"/>
    <property type="match status" value="1"/>
</dbReference>
<evidence type="ECO:0000256" key="11">
    <source>
        <dbReference type="ARBA" id="ARBA00035100"/>
    </source>
</evidence>
<dbReference type="InterPro" id="IPR005467">
    <property type="entry name" value="His_kinase_dom"/>
</dbReference>
<comment type="function">
    <text evidence="11">Involved in the transmission of sensory signals from the chemoreceptors to the flagellar motors. CheA is autophosphorylated; it can transfer its phosphate group to either CheB or CheY.</text>
</comment>
<evidence type="ECO:0000256" key="4">
    <source>
        <dbReference type="ARBA" id="ARBA00022500"/>
    </source>
</evidence>
<feature type="modified residue" description="Phosphohistidine" evidence="12">
    <location>
        <position position="50"/>
    </location>
</feature>
<dbReference type="Gene3D" id="3.30.565.10">
    <property type="entry name" value="Histidine kinase-like ATPase, C-terminal domain"/>
    <property type="match status" value="1"/>
</dbReference>
<evidence type="ECO:0000256" key="5">
    <source>
        <dbReference type="ARBA" id="ARBA00022553"/>
    </source>
</evidence>
<dbReference type="InterPro" id="IPR003594">
    <property type="entry name" value="HATPase_dom"/>
</dbReference>
<feature type="modified residue" description="4-aspartylphosphate" evidence="13">
    <location>
        <position position="700"/>
    </location>
</feature>
<dbReference type="Pfam" id="PF00072">
    <property type="entry name" value="Response_reg"/>
    <property type="match status" value="1"/>
</dbReference>
<dbReference type="InterPro" id="IPR036097">
    <property type="entry name" value="HisK_dim/P_sf"/>
</dbReference>
<dbReference type="Proteomes" id="UP000229740">
    <property type="component" value="Unassembled WGS sequence"/>
</dbReference>
<dbReference type="SMART" id="SM00260">
    <property type="entry name" value="CheW"/>
    <property type="match status" value="1"/>
</dbReference>
<dbReference type="EMBL" id="PDPS01000026">
    <property type="protein sequence ID" value="PID57561.1"/>
    <property type="molecule type" value="Genomic_DNA"/>
</dbReference>
<dbReference type="InterPro" id="IPR004105">
    <property type="entry name" value="CheA-like_dim"/>
</dbReference>
<evidence type="ECO:0000259" key="17">
    <source>
        <dbReference type="PROSITE" id="PS50894"/>
    </source>
</evidence>
<evidence type="ECO:0000313" key="18">
    <source>
        <dbReference type="EMBL" id="PID57561.1"/>
    </source>
</evidence>
<comment type="catalytic activity">
    <reaction evidence="1">
        <text>ATP + protein L-histidine = ADP + protein N-phospho-L-histidine.</text>
        <dbReference type="EC" id="2.7.13.3"/>
    </reaction>
</comment>
<reference evidence="18 19" key="1">
    <citation type="submission" date="2017-10" db="EMBL/GenBank/DDBJ databases">
        <title>Novel microbial diversity and functional potential in the marine mammal oral microbiome.</title>
        <authorList>
            <person name="Dudek N.K."/>
            <person name="Sun C.L."/>
            <person name="Burstein D."/>
            <person name="Kantor R.S."/>
            <person name="Aliaga Goltsman D.S."/>
            <person name="Bik E.M."/>
            <person name="Thomas B.C."/>
            <person name="Banfield J.F."/>
            <person name="Relman D.A."/>
        </authorList>
    </citation>
    <scope>NUCLEOTIDE SEQUENCE [LARGE SCALE GENOMIC DNA]</scope>
    <source>
        <strain evidence="18">DOLZORAL124_49_17</strain>
    </source>
</reference>
<name>A0A2G6E719_9BACT</name>
<evidence type="ECO:0000256" key="3">
    <source>
        <dbReference type="ARBA" id="ARBA00021495"/>
    </source>
</evidence>
<dbReference type="InterPro" id="IPR001789">
    <property type="entry name" value="Sig_transdc_resp-reg_receiver"/>
</dbReference>
<sequence length="792" mass="89589">MVQIDRNFFIAQYREEVADHIQGITQGLFQLEEHPEQSVQILQEIFRIAHTLKGSSRMMGYNQISSLAHKMEDLLAELRDGHLKPSPTITDILFYCLETIDYLVEGLVKDIKRSANLEDFDDLFEAIIAGKEIKVPFSHAMSLKSTLPPPKAPAEKAPLQAAPIEEKEERQYIRIHTRELDNMLTLVGELIINQYRYEGHWALYQNLLQQLKNHQKHFEKLHDQIPAFSEQHKQTHLQELSNKLEGSASDILEKAQVLSKKFKTDGQQMRSSIEKLQEQVIDIRMIPASRIFDLLPRLVRMTTRKLEKTVQVSLEGEHTRIDSRIIEEMRDPLIHLVQNAVHHGIESPEERRHLGKDPCGHVAISAQQEGNRILIKIKDDGQGIQTQHIRKLLLKERKMSRQKVNAFNEQELFEILFQPGFSTSETIDDISGRGFGLDIVRAHVDRIQGEIEVKSEAGEGCEFILKLPLTLTIMDALLVRVADQYFAVPTMAVETSFDLTDKKIEVFDNNPFVSVDASRIPLVELRCILEAFPNPESGKENRSFHFSHGQSPETVIVLRAEDRRIGFVVDDLEEEREIVIKNLGPCLKRVRNVAGATTVRGEVVIILFVRDLVRSADALLEGRDFYTPAFQSASISAAQRDLPDSENTVPRILLIDDSPNTREVERVMLENAGYEVLSAENGQQGWDLLGTQPVDLVVSDIEMPEMDGLELTRRIKEDESLRALPIVIVSTKGEAEDRQQGLEAGASAYIIKGEFDEKSLLNIVDSCLGSVSGSRQQPAAALPHDKHQGNVS</sequence>
<evidence type="ECO:0000256" key="9">
    <source>
        <dbReference type="ARBA" id="ARBA00022840"/>
    </source>
</evidence>
<keyword evidence="8" id="KW-0418">Kinase</keyword>
<dbReference type="SUPFAM" id="SSF47384">
    <property type="entry name" value="Homodimeric domain of signal transducing histidine kinase"/>
    <property type="match status" value="1"/>
</dbReference>
<evidence type="ECO:0000256" key="7">
    <source>
        <dbReference type="ARBA" id="ARBA00022741"/>
    </source>
</evidence>
<keyword evidence="4" id="KW-0145">Chemotaxis</keyword>
<feature type="domain" description="CheW-like" evidence="16">
    <location>
        <begin position="473"/>
        <end position="618"/>
    </location>
</feature>
<evidence type="ECO:0000256" key="13">
    <source>
        <dbReference type="PROSITE-ProRule" id="PRU00169"/>
    </source>
</evidence>
<evidence type="ECO:0000259" key="15">
    <source>
        <dbReference type="PROSITE" id="PS50110"/>
    </source>
</evidence>
<dbReference type="PROSITE" id="PS50109">
    <property type="entry name" value="HIS_KIN"/>
    <property type="match status" value="1"/>
</dbReference>
<dbReference type="Gene3D" id="1.20.120.160">
    <property type="entry name" value="HPT domain"/>
    <property type="match status" value="1"/>
</dbReference>
<keyword evidence="7" id="KW-0547">Nucleotide-binding</keyword>
<dbReference type="FunFam" id="3.30.565.10:FF:000016">
    <property type="entry name" value="Chemotaxis protein CheA, putative"/>
    <property type="match status" value="1"/>
</dbReference>
<dbReference type="InterPro" id="IPR008207">
    <property type="entry name" value="Sig_transdc_His_kin_Hpt_dom"/>
</dbReference>
<evidence type="ECO:0000256" key="6">
    <source>
        <dbReference type="ARBA" id="ARBA00022679"/>
    </source>
</evidence>
<accession>A0A2G6E719</accession>
<dbReference type="GO" id="GO:0005737">
    <property type="term" value="C:cytoplasm"/>
    <property type="evidence" value="ECO:0007669"/>
    <property type="project" value="InterPro"/>
</dbReference>
<dbReference type="SUPFAM" id="SSF55874">
    <property type="entry name" value="ATPase domain of HSP90 chaperone/DNA topoisomerase II/histidine kinase"/>
    <property type="match status" value="1"/>
</dbReference>
<dbReference type="InterPro" id="IPR002545">
    <property type="entry name" value="CheW-lke_dom"/>
</dbReference>
<dbReference type="SUPFAM" id="SSF47226">
    <property type="entry name" value="Histidine-containing phosphotransfer domain, HPT domain"/>
    <property type="match status" value="1"/>
</dbReference>
<evidence type="ECO:0000259" key="16">
    <source>
        <dbReference type="PROSITE" id="PS50851"/>
    </source>
</evidence>
<dbReference type="AlphaFoldDB" id="A0A2G6E719"/>
<dbReference type="SMART" id="SM00073">
    <property type="entry name" value="HPT"/>
    <property type="match status" value="1"/>
</dbReference>
<dbReference type="Gene3D" id="3.40.50.2300">
    <property type="match status" value="1"/>
</dbReference>
<evidence type="ECO:0000256" key="12">
    <source>
        <dbReference type="PROSITE-ProRule" id="PRU00110"/>
    </source>
</evidence>
<keyword evidence="6" id="KW-0808">Transferase</keyword>
<dbReference type="GO" id="GO:0000155">
    <property type="term" value="F:phosphorelay sensor kinase activity"/>
    <property type="evidence" value="ECO:0007669"/>
    <property type="project" value="InterPro"/>
</dbReference>
<evidence type="ECO:0000256" key="1">
    <source>
        <dbReference type="ARBA" id="ARBA00000085"/>
    </source>
</evidence>
<dbReference type="Gene3D" id="1.10.287.560">
    <property type="entry name" value="Histidine kinase CheA-like, homodimeric domain"/>
    <property type="match status" value="1"/>
</dbReference>
<dbReference type="PROSITE" id="PS50851">
    <property type="entry name" value="CHEW"/>
    <property type="match status" value="1"/>
</dbReference>
<dbReference type="Pfam" id="PF02518">
    <property type="entry name" value="HATPase_c"/>
    <property type="match status" value="1"/>
</dbReference>
<dbReference type="InterPro" id="IPR011006">
    <property type="entry name" value="CheY-like_superfamily"/>
</dbReference>
<dbReference type="SMART" id="SM00448">
    <property type="entry name" value="REC"/>
    <property type="match status" value="1"/>
</dbReference>
<feature type="domain" description="HPt" evidence="17">
    <location>
        <begin position="2"/>
        <end position="110"/>
    </location>
</feature>
<dbReference type="InterPro" id="IPR036890">
    <property type="entry name" value="HATPase_C_sf"/>
</dbReference>
<evidence type="ECO:0000256" key="2">
    <source>
        <dbReference type="ARBA" id="ARBA00012438"/>
    </source>
</evidence>
<keyword evidence="5 13" id="KW-0597">Phosphoprotein</keyword>
<dbReference type="PRINTS" id="PR00344">
    <property type="entry name" value="BCTRLSENSOR"/>
</dbReference>
<dbReference type="CDD" id="cd00088">
    <property type="entry name" value="HPT"/>
    <property type="match status" value="1"/>
</dbReference>
<dbReference type="EC" id="2.7.13.3" evidence="2"/>
<feature type="domain" description="Histidine kinase" evidence="14">
    <location>
        <begin position="239"/>
        <end position="471"/>
    </location>
</feature>
<dbReference type="PROSITE" id="PS50894">
    <property type="entry name" value="HPT"/>
    <property type="match status" value="1"/>
</dbReference>
<dbReference type="SUPFAM" id="SSF52172">
    <property type="entry name" value="CheY-like"/>
    <property type="match status" value="1"/>
</dbReference>
<organism evidence="18 19">
    <name type="scientific">candidate division KSB3 bacterium</name>
    <dbReference type="NCBI Taxonomy" id="2044937"/>
    <lineage>
        <taxon>Bacteria</taxon>
        <taxon>candidate division KSB3</taxon>
    </lineage>
</organism>
<proteinExistence type="predicted"/>